<evidence type="ECO:0000256" key="8">
    <source>
        <dbReference type="ARBA" id="ARBA00023242"/>
    </source>
</evidence>
<dbReference type="GO" id="GO:0006285">
    <property type="term" value="P:base-excision repair, AP site formation"/>
    <property type="evidence" value="ECO:0007669"/>
    <property type="project" value="TreeGrafter"/>
</dbReference>
<evidence type="ECO:0000256" key="6">
    <source>
        <dbReference type="ARBA" id="ARBA00023204"/>
    </source>
</evidence>
<evidence type="ECO:0000256" key="5">
    <source>
        <dbReference type="ARBA" id="ARBA00022801"/>
    </source>
</evidence>
<dbReference type="OrthoDB" id="238681at2759"/>
<dbReference type="InterPro" id="IPR012904">
    <property type="entry name" value="OGG_N"/>
</dbReference>
<dbReference type="InterPro" id="IPR003265">
    <property type="entry name" value="HhH-GPD_domain"/>
</dbReference>
<sequence length="395" mass="45365">MSILTRFFPCKISEVRFDKTLACGQSFRWHEDKEGRWIGVIGNAVWKLWQTNTHIYYQTFRANEMMTDVKPIIAEDCSTKIECTSCIHQTIDYTAFCCCPDRDEAILRNYLNLHINLEELYKTWSDADEHFKDIAQKFTGIRMLRQPPVECLFSFICSSNNHISRIGGMVEKLTVNFGEKIANVDGMDYFTFPKVSRLAAVGVEDQLRKLGFGYRAKYIQKSAEFIISNGGEDWLYVLRDLPYKESKTSLMQLCGVGAKVADCVALMCLDKPGSIPVDTHVWQIAARDYMPKLAQAKSLTDKLYEEIGEHFRNLWGPYAGWAHSVLFAADLRKFKEPNTVKKTSPIKRKQTVGEPKRLEIKEEKKAKVLDVVEQTGDTINQTEGKPSLRQRRVKK</sequence>
<comment type="caution">
    <text evidence="15">The sequence shown here is derived from an EMBL/GenBank/DDBJ whole genome shotgun (WGS) entry which is preliminary data.</text>
</comment>
<evidence type="ECO:0000256" key="9">
    <source>
        <dbReference type="ARBA" id="ARBA00023268"/>
    </source>
</evidence>
<dbReference type="Pfam" id="PF07934">
    <property type="entry name" value="OGG_N"/>
    <property type="match status" value="1"/>
</dbReference>
<gene>
    <name evidence="15" type="ORF">DPMN_145101</name>
</gene>
<dbReference type="SMART" id="SM00478">
    <property type="entry name" value="ENDO3c"/>
    <property type="match status" value="1"/>
</dbReference>
<evidence type="ECO:0000256" key="4">
    <source>
        <dbReference type="ARBA" id="ARBA00022763"/>
    </source>
</evidence>
<dbReference type="FunFam" id="1.10.1670.10:FF:000005">
    <property type="entry name" value="N-glycosylase/DNA lyase OGG1"/>
    <property type="match status" value="1"/>
</dbReference>
<reference evidence="15" key="2">
    <citation type="submission" date="2020-11" db="EMBL/GenBank/DDBJ databases">
        <authorList>
            <person name="McCartney M.A."/>
            <person name="Auch B."/>
            <person name="Kono T."/>
            <person name="Mallez S."/>
            <person name="Becker A."/>
            <person name="Gohl D.M."/>
            <person name="Silverstein K.A.T."/>
            <person name="Koren S."/>
            <person name="Bechman K.B."/>
            <person name="Herman A."/>
            <person name="Abrahante J.E."/>
            <person name="Garbe J."/>
        </authorList>
    </citation>
    <scope>NUCLEOTIDE SEQUENCE</scope>
    <source>
        <strain evidence="15">Duluth1</strain>
        <tissue evidence="15">Whole animal</tissue>
    </source>
</reference>
<protein>
    <recommendedName>
        <fullName evidence="13">N-glycosylase/DNA lyase</fullName>
        <ecNumber evidence="3">4.2.99.18</ecNumber>
    </recommendedName>
</protein>
<evidence type="ECO:0000256" key="1">
    <source>
        <dbReference type="ARBA" id="ARBA00004123"/>
    </source>
</evidence>
<dbReference type="GO" id="GO:0006289">
    <property type="term" value="P:nucleotide-excision repair"/>
    <property type="evidence" value="ECO:0007669"/>
    <property type="project" value="InterPro"/>
</dbReference>
<keyword evidence="7" id="KW-0456">Lyase</keyword>
<dbReference type="EC" id="4.2.99.18" evidence="3"/>
<evidence type="ECO:0000256" key="3">
    <source>
        <dbReference type="ARBA" id="ARBA00012720"/>
    </source>
</evidence>
<dbReference type="GO" id="GO:0140078">
    <property type="term" value="F:class I DNA-(apurinic or apyrimidinic site) endonuclease activity"/>
    <property type="evidence" value="ECO:0007669"/>
    <property type="project" value="UniProtKB-EC"/>
</dbReference>
<keyword evidence="16" id="KW-1185">Reference proteome</keyword>
<evidence type="ECO:0000256" key="13">
    <source>
        <dbReference type="ARBA" id="ARBA00073127"/>
    </source>
</evidence>
<dbReference type="Gene3D" id="1.10.340.30">
    <property type="entry name" value="Hypothetical protein, domain 2"/>
    <property type="match status" value="1"/>
</dbReference>
<keyword evidence="9" id="KW-0511">Multifunctional enzyme</keyword>
<evidence type="ECO:0000256" key="10">
    <source>
        <dbReference type="ARBA" id="ARBA00023295"/>
    </source>
</evidence>
<dbReference type="GO" id="GO:0005634">
    <property type="term" value="C:nucleus"/>
    <property type="evidence" value="ECO:0007669"/>
    <property type="project" value="UniProtKB-SubCell"/>
</dbReference>
<evidence type="ECO:0000313" key="16">
    <source>
        <dbReference type="Proteomes" id="UP000828390"/>
    </source>
</evidence>
<comment type="catalytic activity">
    <reaction evidence="12">
        <text>2'-deoxyribonucleotide-(2'-deoxyribose 5'-phosphate)-2'-deoxyribonucleotide-DNA = a 3'-end 2'-deoxyribonucleotide-(2,3-dehydro-2,3-deoxyribose 5'-phosphate)-DNA + a 5'-end 5'-phospho-2'-deoxyribonucleoside-DNA + H(+)</text>
        <dbReference type="Rhea" id="RHEA:66592"/>
        <dbReference type="Rhea" id="RHEA-COMP:13180"/>
        <dbReference type="Rhea" id="RHEA-COMP:16897"/>
        <dbReference type="Rhea" id="RHEA-COMP:17067"/>
        <dbReference type="ChEBI" id="CHEBI:15378"/>
        <dbReference type="ChEBI" id="CHEBI:136412"/>
        <dbReference type="ChEBI" id="CHEBI:157695"/>
        <dbReference type="ChEBI" id="CHEBI:167181"/>
        <dbReference type="EC" id="4.2.99.18"/>
    </reaction>
</comment>
<name>A0A9D4J0W8_DREPO</name>
<dbReference type="EMBL" id="JAIWYP010000007">
    <property type="protein sequence ID" value="KAH3791613.1"/>
    <property type="molecule type" value="Genomic_DNA"/>
</dbReference>
<comment type="function">
    <text evidence="11">DNA repair enzyme that incises DNA at 8-oxoG residues. Excises 7,8-dihydro-8-oxoguanine and 2,6-diamino-4-hydroxy-5-N-methylformamidopyrimidine (FAPY) from damaged DNA. Has a beta-lyase activity that nicks DNA 3' to the lesion.</text>
</comment>
<evidence type="ECO:0000313" key="15">
    <source>
        <dbReference type="EMBL" id="KAH3791613.1"/>
    </source>
</evidence>
<dbReference type="GO" id="GO:0003684">
    <property type="term" value="F:damaged DNA binding"/>
    <property type="evidence" value="ECO:0007669"/>
    <property type="project" value="InterPro"/>
</dbReference>
<comment type="subcellular location">
    <subcellularLocation>
        <location evidence="1">Nucleus</location>
    </subcellularLocation>
</comment>
<keyword evidence="4" id="KW-0227">DNA damage</keyword>
<feature type="domain" description="HhH-GPD" evidence="14">
    <location>
        <begin position="157"/>
        <end position="324"/>
    </location>
</feature>
<proteinExistence type="inferred from homology"/>
<dbReference type="InterPro" id="IPR052054">
    <property type="entry name" value="Oxidative_DNA_repair_enzyme"/>
</dbReference>
<dbReference type="PANTHER" id="PTHR10242">
    <property type="entry name" value="8-OXOGUANINE DNA GLYCOSYLASE"/>
    <property type="match status" value="1"/>
</dbReference>
<dbReference type="FunFam" id="1.10.340.30:FF:000006">
    <property type="entry name" value="N-glycosylase/DNA lyase isoform X2"/>
    <property type="match status" value="1"/>
</dbReference>
<keyword evidence="10" id="KW-0326">Glycosidase</keyword>
<dbReference type="Proteomes" id="UP000828390">
    <property type="component" value="Unassembled WGS sequence"/>
</dbReference>
<organism evidence="15 16">
    <name type="scientific">Dreissena polymorpha</name>
    <name type="common">Zebra mussel</name>
    <name type="synonym">Mytilus polymorpha</name>
    <dbReference type="NCBI Taxonomy" id="45954"/>
    <lineage>
        <taxon>Eukaryota</taxon>
        <taxon>Metazoa</taxon>
        <taxon>Spiralia</taxon>
        <taxon>Lophotrochozoa</taxon>
        <taxon>Mollusca</taxon>
        <taxon>Bivalvia</taxon>
        <taxon>Autobranchia</taxon>
        <taxon>Heteroconchia</taxon>
        <taxon>Euheterodonta</taxon>
        <taxon>Imparidentia</taxon>
        <taxon>Neoheterodontei</taxon>
        <taxon>Myida</taxon>
        <taxon>Dreissenoidea</taxon>
        <taxon>Dreissenidae</taxon>
        <taxon>Dreissena</taxon>
    </lineage>
</organism>
<dbReference type="CDD" id="cd00056">
    <property type="entry name" value="ENDO3c"/>
    <property type="match status" value="1"/>
</dbReference>
<dbReference type="Gene3D" id="1.10.1670.10">
    <property type="entry name" value="Helix-hairpin-Helix base-excision DNA repair enzymes (C-terminal)"/>
    <property type="match status" value="1"/>
</dbReference>
<keyword evidence="6" id="KW-0234">DNA repair</keyword>
<dbReference type="Pfam" id="PF00730">
    <property type="entry name" value="HhH-GPD"/>
    <property type="match status" value="1"/>
</dbReference>
<dbReference type="AlphaFoldDB" id="A0A9D4J0W8"/>
<dbReference type="Gene3D" id="3.30.310.40">
    <property type="match status" value="1"/>
</dbReference>
<dbReference type="SUPFAM" id="SSF55945">
    <property type="entry name" value="TATA-box binding protein-like"/>
    <property type="match status" value="1"/>
</dbReference>
<evidence type="ECO:0000256" key="11">
    <source>
        <dbReference type="ARBA" id="ARBA00025652"/>
    </source>
</evidence>
<dbReference type="InterPro" id="IPR011257">
    <property type="entry name" value="DNA_glycosylase"/>
</dbReference>
<evidence type="ECO:0000259" key="14">
    <source>
        <dbReference type="SMART" id="SM00478"/>
    </source>
</evidence>
<keyword evidence="5" id="KW-0378">Hydrolase</keyword>
<dbReference type="InterPro" id="IPR023170">
    <property type="entry name" value="HhH_base_excis_C"/>
</dbReference>
<dbReference type="GO" id="GO:0034039">
    <property type="term" value="F:8-oxo-7,8-dihydroguanine DNA N-glycosylase activity"/>
    <property type="evidence" value="ECO:0007669"/>
    <property type="project" value="TreeGrafter"/>
</dbReference>
<keyword evidence="8" id="KW-0539">Nucleus</keyword>
<reference evidence="15" key="1">
    <citation type="journal article" date="2019" name="bioRxiv">
        <title>The Genome of the Zebra Mussel, Dreissena polymorpha: A Resource for Invasive Species Research.</title>
        <authorList>
            <person name="McCartney M.A."/>
            <person name="Auch B."/>
            <person name="Kono T."/>
            <person name="Mallez S."/>
            <person name="Zhang Y."/>
            <person name="Obille A."/>
            <person name="Becker A."/>
            <person name="Abrahante J.E."/>
            <person name="Garbe J."/>
            <person name="Badalamenti J.P."/>
            <person name="Herman A."/>
            <person name="Mangelson H."/>
            <person name="Liachko I."/>
            <person name="Sullivan S."/>
            <person name="Sone E.D."/>
            <person name="Koren S."/>
            <person name="Silverstein K.A.T."/>
            <person name="Beckman K.B."/>
            <person name="Gohl D.M."/>
        </authorList>
    </citation>
    <scope>NUCLEOTIDE SEQUENCE</scope>
    <source>
        <strain evidence="15">Duluth1</strain>
        <tissue evidence="15">Whole animal</tissue>
    </source>
</reference>
<accession>A0A9D4J0W8</accession>
<dbReference type="PANTHER" id="PTHR10242:SF2">
    <property type="entry name" value="N-GLYCOSYLASE_DNA LYASE"/>
    <property type="match status" value="1"/>
</dbReference>
<evidence type="ECO:0000256" key="7">
    <source>
        <dbReference type="ARBA" id="ARBA00023239"/>
    </source>
</evidence>
<dbReference type="SUPFAM" id="SSF48150">
    <property type="entry name" value="DNA-glycosylase"/>
    <property type="match status" value="1"/>
</dbReference>
<evidence type="ECO:0000256" key="2">
    <source>
        <dbReference type="ARBA" id="ARBA00010679"/>
    </source>
</evidence>
<evidence type="ECO:0000256" key="12">
    <source>
        <dbReference type="ARBA" id="ARBA00044632"/>
    </source>
</evidence>
<comment type="similarity">
    <text evidence="2">Belongs to the type-1 OGG1 family.</text>
</comment>